<evidence type="ECO:0008006" key="2">
    <source>
        <dbReference type="Google" id="ProtNLM"/>
    </source>
</evidence>
<reference evidence="1" key="1">
    <citation type="submission" date="2019-08" db="EMBL/GenBank/DDBJ databases">
        <authorList>
            <person name="Kucharzyk K."/>
            <person name="Murdoch R.W."/>
            <person name="Higgins S."/>
            <person name="Loffler F."/>
        </authorList>
    </citation>
    <scope>NUCLEOTIDE SEQUENCE</scope>
</reference>
<dbReference type="EMBL" id="VSSQ01131722">
    <property type="protein sequence ID" value="MPN58688.1"/>
    <property type="molecule type" value="Genomic_DNA"/>
</dbReference>
<dbReference type="InterPro" id="IPR029039">
    <property type="entry name" value="Flavoprotein-like_sf"/>
</dbReference>
<proteinExistence type="predicted"/>
<comment type="caution">
    <text evidence="1">The sequence shown here is derived from an EMBL/GenBank/DDBJ whole genome shotgun (WGS) entry which is preliminary data.</text>
</comment>
<sequence length="117" mass="13179">MTQNEEPNSKLPIKLTETPDPSRYDAFFFGAPVEAFSLCAIMKAYLEQIPELPGKISCCFTTQHFSKPWMGGNRTVRQMSDLCRAKGMKVAETGVVNWSSKSRESQIREISSRLSKV</sequence>
<dbReference type="AlphaFoldDB" id="A0A645J4X7"/>
<gene>
    <name evidence="1" type="ORF">SDC9_206399</name>
</gene>
<organism evidence="1">
    <name type="scientific">bioreactor metagenome</name>
    <dbReference type="NCBI Taxonomy" id="1076179"/>
    <lineage>
        <taxon>unclassified sequences</taxon>
        <taxon>metagenomes</taxon>
        <taxon>ecological metagenomes</taxon>
    </lineage>
</organism>
<evidence type="ECO:0000313" key="1">
    <source>
        <dbReference type="EMBL" id="MPN58688.1"/>
    </source>
</evidence>
<dbReference type="SUPFAM" id="SSF52218">
    <property type="entry name" value="Flavoproteins"/>
    <property type="match status" value="1"/>
</dbReference>
<dbReference type="Gene3D" id="3.40.50.360">
    <property type="match status" value="1"/>
</dbReference>
<protein>
    <recommendedName>
        <fullName evidence="2">Flavodoxin-like domain-containing protein</fullName>
    </recommendedName>
</protein>
<accession>A0A645J4X7</accession>
<name>A0A645J4X7_9ZZZZ</name>